<feature type="region of interest" description="Disordered" evidence="1">
    <location>
        <begin position="50"/>
        <end position="89"/>
    </location>
</feature>
<accession>A0AAE1F8T6</accession>
<evidence type="ECO:0000313" key="3">
    <source>
        <dbReference type="Proteomes" id="UP001286313"/>
    </source>
</evidence>
<keyword evidence="3" id="KW-1185">Reference proteome</keyword>
<evidence type="ECO:0000256" key="1">
    <source>
        <dbReference type="SAM" id="MobiDB-lite"/>
    </source>
</evidence>
<gene>
    <name evidence="2" type="ORF">Pcinc_025032</name>
</gene>
<feature type="compositionally biased region" description="Polar residues" evidence="1">
    <location>
        <begin position="80"/>
        <end position="89"/>
    </location>
</feature>
<feature type="compositionally biased region" description="Low complexity" evidence="1">
    <location>
        <begin position="53"/>
        <end position="73"/>
    </location>
</feature>
<comment type="caution">
    <text evidence="2">The sequence shown here is derived from an EMBL/GenBank/DDBJ whole genome shotgun (WGS) entry which is preliminary data.</text>
</comment>
<organism evidence="2 3">
    <name type="scientific">Petrolisthes cinctipes</name>
    <name type="common">Flat porcelain crab</name>
    <dbReference type="NCBI Taxonomy" id="88211"/>
    <lineage>
        <taxon>Eukaryota</taxon>
        <taxon>Metazoa</taxon>
        <taxon>Ecdysozoa</taxon>
        <taxon>Arthropoda</taxon>
        <taxon>Crustacea</taxon>
        <taxon>Multicrustacea</taxon>
        <taxon>Malacostraca</taxon>
        <taxon>Eumalacostraca</taxon>
        <taxon>Eucarida</taxon>
        <taxon>Decapoda</taxon>
        <taxon>Pleocyemata</taxon>
        <taxon>Anomura</taxon>
        <taxon>Galatheoidea</taxon>
        <taxon>Porcellanidae</taxon>
        <taxon>Petrolisthes</taxon>
    </lineage>
</organism>
<dbReference type="Proteomes" id="UP001286313">
    <property type="component" value="Unassembled WGS sequence"/>
</dbReference>
<evidence type="ECO:0000313" key="2">
    <source>
        <dbReference type="EMBL" id="KAK3869670.1"/>
    </source>
</evidence>
<reference evidence="2" key="1">
    <citation type="submission" date="2023-10" db="EMBL/GenBank/DDBJ databases">
        <title>Genome assemblies of two species of porcelain crab, Petrolisthes cinctipes and Petrolisthes manimaculis (Anomura: Porcellanidae).</title>
        <authorList>
            <person name="Angst P."/>
        </authorList>
    </citation>
    <scope>NUCLEOTIDE SEQUENCE</scope>
    <source>
        <strain evidence="2">PB745_01</strain>
        <tissue evidence="2">Gill</tissue>
    </source>
</reference>
<name>A0AAE1F8T6_PETCI</name>
<protein>
    <submittedName>
        <fullName evidence="2">Uncharacterized protein</fullName>
    </submittedName>
</protein>
<dbReference type="AlphaFoldDB" id="A0AAE1F8T6"/>
<dbReference type="EMBL" id="JAWQEG010002796">
    <property type="protein sequence ID" value="KAK3869670.1"/>
    <property type="molecule type" value="Genomic_DNA"/>
</dbReference>
<proteinExistence type="predicted"/>
<sequence length="103" mass="10807">MLFEITVLGASEITVGTGVRFLARVYPLVSEEVGFDRGFVWAVEALMDGEEASSSSSSSSSSGSGSSCGSRCSACHHHSTSLSSPNINVNTNTASRLKLFKVE</sequence>